<reference evidence="1 2" key="1">
    <citation type="journal article" date="2013" name="BMC Genomics">
        <title>Genome sequencing and comparative genomics of honey bee microsporidia, Nosema apis reveal novel insights into host-parasite interactions.</title>
        <authorList>
            <person name="Chen Yp."/>
            <person name="Pettis J.S."/>
            <person name="Zhao Y."/>
            <person name="Liu X."/>
            <person name="Tallon L.J."/>
            <person name="Sadzewicz L.D."/>
            <person name="Li R."/>
            <person name="Zheng H."/>
            <person name="Huang S."/>
            <person name="Zhang X."/>
            <person name="Hamilton M.C."/>
            <person name="Pernal S.F."/>
            <person name="Melathopoulos A.P."/>
            <person name="Yan X."/>
            <person name="Evans J.D."/>
        </authorList>
    </citation>
    <scope>NUCLEOTIDE SEQUENCE [LARGE SCALE GENOMIC DNA]</scope>
    <source>
        <strain evidence="1 2">BRL 01</strain>
    </source>
</reference>
<dbReference type="VEuPathDB" id="MicrosporidiaDB:NAPIS_ORF02488"/>
<accession>T0MG26</accession>
<proteinExistence type="predicted"/>
<gene>
    <name evidence="1" type="ORF">NAPIS_ORF02488</name>
</gene>
<keyword evidence="2" id="KW-1185">Reference proteome</keyword>
<organism evidence="1 2">
    <name type="scientific">Vairimorpha apis BRL 01</name>
    <dbReference type="NCBI Taxonomy" id="1037528"/>
    <lineage>
        <taxon>Eukaryota</taxon>
        <taxon>Fungi</taxon>
        <taxon>Fungi incertae sedis</taxon>
        <taxon>Microsporidia</taxon>
        <taxon>Nosematidae</taxon>
        <taxon>Vairimorpha</taxon>
    </lineage>
</organism>
<dbReference type="HOGENOM" id="CLU_1578975_0_0_1"/>
<dbReference type="Proteomes" id="UP000053780">
    <property type="component" value="Unassembled WGS sequence"/>
</dbReference>
<protein>
    <submittedName>
        <fullName evidence="1">Uncharacterized protein</fullName>
    </submittedName>
</protein>
<evidence type="ECO:0000313" key="2">
    <source>
        <dbReference type="Proteomes" id="UP000053780"/>
    </source>
</evidence>
<evidence type="ECO:0000313" key="1">
    <source>
        <dbReference type="EMBL" id="EQB59965.1"/>
    </source>
</evidence>
<sequence length="207" mass="23109">MRLNFIGVIIDKNVIKFVGECKEVVVSDLCVVRKCVLGMNLKIEKVKGVELIGDMDRFVSGGSVNVCGVNGSVDGVYSESRVVNRFVSGVDSRVVNRFVSGGNRFVSGVNGSVELIGDSRVVNVSVDNNLNVSVDNNMNDSIDVNDNVNVNEIKYSSIKRYKEDKETYLIEDKIRLIIDNNEIILDGEDCNEYYMVREVLYDNIYTL</sequence>
<dbReference type="EMBL" id="KE647346">
    <property type="protein sequence ID" value="EQB59965.1"/>
    <property type="molecule type" value="Genomic_DNA"/>
</dbReference>
<name>T0MG26_9MICR</name>
<dbReference type="AlphaFoldDB" id="T0MG26"/>